<dbReference type="AlphaFoldDB" id="A0A699XQ23"/>
<feature type="compositionally biased region" description="Basic residues" evidence="1">
    <location>
        <begin position="53"/>
        <end position="84"/>
    </location>
</feature>
<feature type="compositionally biased region" description="Basic residues" evidence="1">
    <location>
        <begin position="1"/>
        <end position="24"/>
    </location>
</feature>
<gene>
    <name evidence="2" type="ORF">Tci_930980</name>
</gene>
<reference evidence="2" key="1">
    <citation type="journal article" date="2019" name="Sci. Rep.">
        <title>Draft genome of Tanacetum cinerariifolium, the natural source of mosquito coil.</title>
        <authorList>
            <person name="Yamashiro T."/>
            <person name="Shiraishi A."/>
            <person name="Satake H."/>
            <person name="Nakayama K."/>
        </authorList>
    </citation>
    <scope>NUCLEOTIDE SEQUENCE</scope>
</reference>
<organism evidence="2">
    <name type="scientific">Tanacetum cinerariifolium</name>
    <name type="common">Dalmatian daisy</name>
    <name type="synonym">Chrysanthemum cinerariifolium</name>
    <dbReference type="NCBI Taxonomy" id="118510"/>
    <lineage>
        <taxon>Eukaryota</taxon>
        <taxon>Viridiplantae</taxon>
        <taxon>Streptophyta</taxon>
        <taxon>Embryophyta</taxon>
        <taxon>Tracheophyta</taxon>
        <taxon>Spermatophyta</taxon>
        <taxon>Magnoliopsida</taxon>
        <taxon>eudicotyledons</taxon>
        <taxon>Gunneridae</taxon>
        <taxon>Pentapetalae</taxon>
        <taxon>asterids</taxon>
        <taxon>campanulids</taxon>
        <taxon>Asterales</taxon>
        <taxon>Asteraceae</taxon>
        <taxon>Asteroideae</taxon>
        <taxon>Anthemideae</taxon>
        <taxon>Anthemidinae</taxon>
        <taxon>Tanacetum</taxon>
    </lineage>
</organism>
<feature type="non-terminal residue" evidence="2">
    <location>
        <position position="1"/>
    </location>
</feature>
<accession>A0A699XQ23</accession>
<feature type="non-terminal residue" evidence="2">
    <location>
        <position position="84"/>
    </location>
</feature>
<dbReference type="EMBL" id="BKCJ011860177">
    <property type="protein sequence ID" value="GFD59011.1"/>
    <property type="molecule type" value="Genomic_DNA"/>
</dbReference>
<evidence type="ECO:0000256" key="1">
    <source>
        <dbReference type="SAM" id="MobiDB-lite"/>
    </source>
</evidence>
<name>A0A699XQ23_TANCI</name>
<protein>
    <submittedName>
        <fullName evidence="2">Uncharacterized protein</fullName>
    </submittedName>
</protein>
<proteinExistence type="predicted"/>
<feature type="region of interest" description="Disordered" evidence="1">
    <location>
        <begin position="1"/>
        <end position="84"/>
    </location>
</feature>
<comment type="caution">
    <text evidence="2">The sequence shown here is derived from an EMBL/GenBank/DDBJ whole genome shotgun (WGS) entry which is preliminary data.</text>
</comment>
<evidence type="ECO:0000313" key="2">
    <source>
        <dbReference type="EMBL" id="GFD59011.1"/>
    </source>
</evidence>
<sequence>RQPRAHRGRSPPRVQQIRRQHGHRGFGLLHVQARRPVPVRPGRRRRQADGRRAGSRRRRRGPGRRRRLRGAVRPERLRRRQAGA</sequence>